<sequence length="253" mass="27909">MATVFVGYIFAVILTLILTLFSSLLSPSPPKATNPDKSQQISTMVNWGAMRAVAWVVAAGVVVVALAVYCPMQVQLYRWARRDQQDQLQQTAADPQQTITGKIGGCTPYSLILCGGGHFPDTMCTRAEPAALYKAIAPAAPRKSNGCKQVTEVWRPQVFVLQELEIAQRPGVDWVFVVPIVNSFAHSKVPAHKEKSYQAPAIEIHLCFASLAFVPIVVAFEKELCNRFIPRGHMWAQRDIQTLAYIGKIAARR</sequence>
<gene>
    <name evidence="2" type="ORF">UREG_03285</name>
</gene>
<dbReference type="HOGENOM" id="CLU_1099185_0_0_1"/>
<keyword evidence="3" id="KW-1185">Reference proteome</keyword>
<dbReference type="AlphaFoldDB" id="C4JQ52"/>
<keyword evidence="1" id="KW-0812">Transmembrane</keyword>
<protein>
    <submittedName>
        <fullName evidence="2">Uncharacterized protein</fullName>
    </submittedName>
</protein>
<dbReference type="EMBL" id="CH476616">
    <property type="protein sequence ID" value="EEP78439.1"/>
    <property type="molecule type" value="Genomic_DNA"/>
</dbReference>
<dbReference type="VEuPathDB" id="FungiDB:UREG_03285"/>
<evidence type="ECO:0000313" key="3">
    <source>
        <dbReference type="Proteomes" id="UP000002058"/>
    </source>
</evidence>
<dbReference type="Proteomes" id="UP000002058">
    <property type="component" value="Unassembled WGS sequence"/>
</dbReference>
<proteinExistence type="predicted"/>
<organism evidence="2 3">
    <name type="scientific">Uncinocarpus reesii (strain UAMH 1704)</name>
    <dbReference type="NCBI Taxonomy" id="336963"/>
    <lineage>
        <taxon>Eukaryota</taxon>
        <taxon>Fungi</taxon>
        <taxon>Dikarya</taxon>
        <taxon>Ascomycota</taxon>
        <taxon>Pezizomycotina</taxon>
        <taxon>Eurotiomycetes</taxon>
        <taxon>Eurotiomycetidae</taxon>
        <taxon>Onygenales</taxon>
        <taxon>Onygenaceae</taxon>
        <taxon>Uncinocarpus</taxon>
    </lineage>
</organism>
<dbReference type="KEGG" id="ure:UREG_03285"/>
<feature type="transmembrane region" description="Helical" evidence="1">
    <location>
        <begin position="52"/>
        <end position="72"/>
    </location>
</feature>
<evidence type="ECO:0000256" key="1">
    <source>
        <dbReference type="SAM" id="Phobius"/>
    </source>
</evidence>
<dbReference type="InParanoid" id="C4JQ52"/>
<dbReference type="RefSeq" id="XP_002543768.1">
    <property type="nucleotide sequence ID" value="XM_002543722.1"/>
</dbReference>
<name>C4JQ52_UNCRE</name>
<accession>C4JQ52</accession>
<keyword evidence="1" id="KW-1133">Transmembrane helix</keyword>
<dbReference type="GeneID" id="8442768"/>
<feature type="transmembrane region" description="Helical" evidence="1">
    <location>
        <begin position="5"/>
        <end position="25"/>
    </location>
</feature>
<evidence type="ECO:0000313" key="2">
    <source>
        <dbReference type="EMBL" id="EEP78439.1"/>
    </source>
</evidence>
<keyword evidence="1" id="KW-0472">Membrane</keyword>
<reference evidence="3" key="1">
    <citation type="journal article" date="2009" name="Genome Res.">
        <title>Comparative genomic analyses of the human fungal pathogens Coccidioides and their relatives.</title>
        <authorList>
            <person name="Sharpton T.J."/>
            <person name="Stajich J.E."/>
            <person name="Rounsley S.D."/>
            <person name="Gardner M.J."/>
            <person name="Wortman J.R."/>
            <person name="Jordar V.S."/>
            <person name="Maiti R."/>
            <person name="Kodira C.D."/>
            <person name="Neafsey D.E."/>
            <person name="Zeng Q."/>
            <person name="Hung C.-Y."/>
            <person name="McMahan C."/>
            <person name="Muszewska A."/>
            <person name="Grynberg M."/>
            <person name="Mandel M.A."/>
            <person name="Kellner E.M."/>
            <person name="Barker B.M."/>
            <person name="Galgiani J.N."/>
            <person name="Orbach M.J."/>
            <person name="Kirkland T.N."/>
            <person name="Cole G.T."/>
            <person name="Henn M.R."/>
            <person name="Birren B.W."/>
            <person name="Taylor J.W."/>
        </authorList>
    </citation>
    <scope>NUCLEOTIDE SEQUENCE [LARGE SCALE GENOMIC DNA]</scope>
    <source>
        <strain evidence="3">UAMH 1704</strain>
    </source>
</reference>